<feature type="domain" description="ABC transporter" evidence="5">
    <location>
        <begin position="64"/>
        <end position="322"/>
    </location>
</feature>
<gene>
    <name evidence="6" type="ORF">JKP88DRAFT_266161</name>
</gene>
<dbReference type="PANTHER" id="PTHR42788:SF13">
    <property type="entry name" value="ALIPHATIC SULFONATES IMPORT ATP-BINDING PROTEIN SSUB"/>
    <property type="match status" value="1"/>
</dbReference>
<keyword evidence="6" id="KW-0378">Hydrolase</keyword>
<keyword evidence="7" id="KW-1185">Reference proteome</keyword>
<dbReference type="InterPro" id="IPR003593">
    <property type="entry name" value="AAA+_ATPase"/>
</dbReference>
<keyword evidence="1" id="KW-0813">Transport</keyword>
<dbReference type="InterPro" id="IPR027417">
    <property type="entry name" value="P-loop_NTPase"/>
</dbReference>
<feature type="chain" id="PRO_5032929125" evidence="4">
    <location>
        <begin position="19"/>
        <end position="379"/>
    </location>
</feature>
<keyword evidence="3" id="KW-0067">ATP-binding</keyword>
<protein>
    <submittedName>
        <fullName evidence="6">P-loop containing nucleoside triphosphate hydrolase protein</fullName>
    </submittedName>
</protein>
<keyword evidence="4" id="KW-0732">Signal</keyword>
<dbReference type="PANTHER" id="PTHR42788">
    <property type="entry name" value="TAURINE IMPORT ATP-BINDING PROTEIN-RELATED"/>
    <property type="match status" value="1"/>
</dbReference>
<evidence type="ECO:0000256" key="3">
    <source>
        <dbReference type="ARBA" id="ARBA00022840"/>
    </source>
</evidence>
<dbReference type="SMART" id="SM00382">
    <property type="entry name" value="AAA"/>
    <property type="match status" value="1"/>
</dbReference>
<name>A0A836CP28_9STRA</name>
<dbReference type="GO" id="GO:0005524">
    <property type="term" value="F:ATP binding"/>
    <property type="evidence" value="ECO:0007669"/>
    <property type="project" value="UniProtKB-KW"/>
</dbReference>
<dbReference type="OrthoDB" id="947272at2759"/>
<dbReference type="Proteomes" id="UP000664859">
    <property type="component" value="Unassembled WGS sequence"/>
</dbReference>
<dbReference type="Gene3D" id="3.40.50.300">
    <property type="entry name" value="P-loop containing nucleotide triphosphate hydrolases"/>
    <property type="match status" value="1"/>
</dbReference>
<dbReference type="GO" id="GO:0016887">
    <property type="term" value="F:ATP hydrolysis activity"/>
    <property type="evidence" value="ECO:0007669"/>
    <property type="project" value="InterPro"/>
</dbReference>
<sequence>MKIQCLLASWTAAGLVKAFTLVPPVPSGTPQPGKTKSPARLDRTEVPIWTPKPAEVVTHSLTKVFSKDLFFAQNRERALDDVSISVSCAGPIALIGDAGSGKTTFLKILAGKESPSSGTVDITGDHRMVYLTRHFAHDPRHTVAANVRARIARAAPAQHAEAVAEIADRLLRMVELGAKAAGKAQPAQHAEAVVEIADRVLRMAESGAKAATKAQDLSGGEVLRFGLAMALAAGVAGPEPPVLLCDEFLDHEDQRVRVRVEGVMRRLLNVHGVGILFSSHSMNTVLELSDAAIVFSNGQVIQMRIAALLLTVTASYMPLDAFQAGPTAEIAYIRTRLERRVRRVQRARAASEIMARTLDNLVHLRAPAANAPPPNTVAN</sequence>
<organism evidence="6 7">
    <name type="scientific">Tribonema minus</name>
    <dbReference type="NCBI Taxonomy" id="303371"/>
    <lineage>
        <taxon>Eukaryota</taxon>
        <taxon>Sar</taxon>
        <taxon>Stramenopiles</taxon>
        <taxon>Ochrophyta</taxon>
        <taxon>PX clade</taxon>
        <taxon>Xanthophyceae</taxon>
        <taxon>Tribonematales</taxon>
        <taxon>Tribonemataceae</taxon>
        <taxon>Tribonema</taxon>
    </lineage>
</organism>
<evidence type="ECO:0000256" key="4">
    <source>
        <dbReference type="SAM" id="SignalP"/>
    </source>
</evidence>
<dbReference type="InterPro" id="IPR003439">
    <property type="entry name" value="ABC_transporter-like_ATP-bd"/>
</dbReference>
<dbReference type="SUPFAM" id="SSF52540">
    <property type="entry name" value="P-loop containing nucleoside triphosphate hydrolases"/>
    <property type="match status" value="1"/>
</dbReference>
<dbReference type="Pfam" id="PF00005">
    <property type="entry name" value="ABC_tran"/>
    <property type="match status" value="1"/>
</dbReference>
<evidence type="ECO:0000259" key="5">
    <source>
        <dbReference type="PROSITE" id="PS50893"/>
    </source>
</evidence>
<dbReference type="InterPro" id="IPR050166">
    <property type="entry name" value="ABC_transporter_ATP-bind"/>
</dbReference>
<feature type="signal peptide" evidence="4">
    <location>
        <begin position="1"/>
        <end position="18"/>
    </location>
</feature>
<comment type="caution">
    <text evidence="6">The sequence shown here is derived from an EMBL/GenBank/DDBJ whole genome shotgun (WGS) entry which is preliminary data.</text>
</comment>
<accession>A0A836CP28</accession>
<reference evidence="6" key="1">
    <citation type="submission" date="2021-02" db="EMBL/GenBank/DDBJ databases">
        <title>First Annotated Genome of the Yellow-green Alga Tribonema minus.</title>
        <authorList>
            <person name="Mahan K.M."/>
        </authorList>
    </citation>
    <scope>NUCLEOTIDE SEQUENCE</scope>
    <source>
        <strain evidence="6">UTEX B ZZ1240</strain>
    </source>
</reference>
<evidence type="ECO:0000256" key="1">
    <source>
        <dbReference type="ARBA" id="ARBA00022448"/>
    </source>
</evidence>
<evidence type="ECO:0000313" key="6">
    <source>
        <dbReference type="EMBL" id="KAG5192459.1"/>
    </source>
</evidence>
<dbReference type="PROSITE" id="PS50893">
    <property type="entry name" value="ABC_TRANSPORTER_2"/>
    <property type="match status" value="1"/>
</dbReference>
<evidence type="ECO:0000256" key="2">
    <source>
        <dbReference type="ARBA" id="ARBA00022741"/>
    </source>
</evidence>
<dbReference type="AlphaFoldDB" id="A0A836CP28"/>
<proteinExistence type="predicted"/>
<dbReference type="EMBL" id="JAFCMP010000005">
    <property type="protein sequence ID" value="KAG5192459.1"/>
    <property type="molecule type" value="Genomic_DNA"/>
</dbReference>
<evidence type="ECO:0000313" key="7">
    <source>
        <dbReference type="Proteomes" id="UP000664859"/>
    </source>
</evidence>
<keyword evidence="2" id="KW-0547">Nucleotide-binding</keyword>